<dbReference type="Pfam" id="PF07690">
    <property type="entry name" value="MFS_1"/>
    <property type="match status" value="1"/>
</dbReference>
<sequence length="451" mass="48243">MQRGLPLYNESGPSTAANSLAHFNLSKAQDQNQDPGKALETTTTDTAAAEFTQFDEDPSRNELELAPVDTGFAAWSFVRRIARRLGLVAAFVVEALVWSFPFAYGIFLTAYLAEPNFADQPNAATLLPLVGTLSSGVIYLTAMLYAPCISFLSEWFVVRRGLATGIIFMGSATGGLVLPFILPPLLRAHGASKTLRILSIALFILLLPALPFMRPRLPASRIHGPGRRSGRRAWLKDRSWWALVVCNTVHGFGYFVPQLWLPTFAGALNLSSSSTSLALALLNGASAAGPLILGFLSDRFSPWLLALLTCSFTSIATFVLWGVVGNVFAGLIVFGMAFGLLAGGWSTLWSGFLRSFAKDDPALATLLYGFLMLSRGLGNVLCSPISTSLSSVTSPTVSLSDSMFQSTGKTGFDVADGRFEKLIIYVGSCFAGAAVIALVGWGGDKAGRMRP</sequence>
<name>A0A4Y9Y6T6_9AGAM</name>
<comment type="similarity">
    <text evidence="2">Belongs to the major facilitator superfamily. Monocarboxylate porter (TC 2.A.1.13) family.</text>
</comment>
<feature type="transmembrane region" description="Helical" evidence="3">
    <location>
        <begin position="327"/>
        <end position="349"/>
    </location>
</feature>
<dbReference type="EMBL" id="SEOQ01000738">
    <property type="protein sequence ID" value="TFY57608.1"/>
    <property type="molecule type" value="Genomic_DNA"/>
</dbReference>
<dbReference type="InterPro" id="IPR011701">
    <property type="entry name" value="MFS"/>
</dbReference>
<dbReference type="InterPro" id="IPR036259">
    <property type="entry name" value="MFS_trans_sf"/>
</dbReference>
<dbReference type="Proteomes" id="UP000298327">
    <property type="component" value="Unassembled WGS sequence"/>
</dbReference>
<comment type="caution">
    <text evidence="4">The sequence shown here is derived from an EMBL/GenBank/DDBJ whole genome shotgun (WGS) entry which is preliminary data.</text>
</comment>
<dbReference type="AlphaFoldDB" id="A0A4Y9Y6T6"/>
<feature type="transmembrane region" description="Helical" evidence="3">
    <location>
        <begin position="361"/>
        <end position="381"/>
    </location>
</feature>
<feature type="transmembrane region" description="Helical" evidence="3">
    <location>
        <begin position="303"/>
        <end position="321"/>
    </location>
</feature>
<feature type="transmembrane region" description="Helical" evidence="3">
    <location>
        <begin position="194"/>
        <end position="213"/>
    </location>
</feature>
<evidence type="ECO:0000256" key="3">
    <source>
        <dbReference type="SAM" id="Phobius"/>
    </source>
</evidence>
<evidence type="ECO:0000256" key="1">
    <source>
        <dbReference type="ARBA" id="ARBA00004141"/>
    </source>
</evidence>
<dbReference type="GO" id="GO:0022857">
    <property type="term" value="F:transmembrane transporter activity"/>
    <property type="evidence" value="ECO:0007669"/>
    <property type="project" value="InterPro"/>
</dbReference>
<evidence type="ECO:0000256" key="2">
    <source>
        <dbReference type="ARBA" id="ARBA00006727"/>
    </source>
</evidence>
<dbReference type="Gene3D" id="1.20.1250.20">
    <property type="entry name" value="MFS general substrate transporter like domains"/>
    <property type="match status" value="1"/>
</dbReference>
<feature type="transmembrane region" description="Helical" evidence="3">
    <location>
        <begin position="125"/>
        <end position="149"/>
    </location>
</feature>
<accession>A0A4Y9Y6T6</accession>
<dbReference type="PANTHER" id="PTHR11360:SF287">
    <property type="entry name" value="MFS MONOCARBOXYLATE TRANSPORTER"/>
    <property type="match status" value="1"/>
</dbReference>
<reference evidence="4 5" key="1">
    <citation type="submission" date="2019-02" db="EMBL/GenBank/DDBJ databases">
        <title>Genome sequencing of the rare red list fungi Dentipellis fragilis.</title>
        <authorList>
            <person name="Buettner E."/>
            <person name="Kellner H."/>
        </authorList>
    </citation>
    <scope>NUCLEOTIDE SEQUENCE [LARGE SCALE GENOMIC DNA]</scope>
    <source>
        <strain evidence="4 5">DSM 105465</strain>
    </source>
</reference>
<feature type="transmembrane region" description="Helical" evidence="3">
    <location>
        <begin position="85"/>
        <end position="113"/>
    </location>
</feature>
<dbReference type="OrthoDB" id="2213137at2759"/>
<dbReference type="InterPro" id="IPR050327">
    <property type="entry name" value="Proton-linked_MCT"/>
</dbReference>
<feature type="transmembrane region" description="Helical" evidence="3">
    <location>
        <begin position="161"/>
        <end position="182"/>
    </location>
</feature>
<organism evidence="4 5">
    <name type="scientific">Dentipellis fragilis</name>
    <dbReference type="NCBI Taxonomy" id="205917"/>
    <lineage>
        <taxon>Eukaryota</taxon>
        <taxon>Fungi</taxon>
        <taxon>Dikarya</taxon>
        <taxon>Basidiomycota</taxon>
        <taxon>Agaricomycotina</taxon>
        <taxon>Agaricomycetes</taxon>
        <taxon>Russulales</taxon>
        <taxon>Hericiaceae</taxon>
        <taxon>Dentipellis</taxon>
    </lineage>
</organism>
<evidence type="ECO:0000313" key="4">
    <source>
        <dbReference type="EMBL" id="TFY57608.1"/>
    </source>
</evidence>
<feature type="transmembrane region" description="Helical" evidence="3">
    <location>
        <begin position="422"/>
        <end position="441"/>
    </location>
</feature>
<keyword evidence="3" id="KW-0812">Transmembrane</keyword>
<dbReference type="PANTHER" id="PTHR11360">
    <property type="entry name" value="MONOCARBOXYLATE TRANSPORTER"/>
    <property type="match status" value="1"/>
</dbReference>
<dbReference type="SUPFAM" id="SSF103473">
    <property type="entry name" value="MFS general substrate transporter"/>
    <property type="match status" value="1"/>
</dbReference>
<proteinExistence type="inferred from homology"/>
<comment type="subcellular location">
    <subcellularLocation>
        <location evidence="1">Membrane</location>
        <topology evidence="1">Multi-pass membrane protein</topology>
    </subcellularLocation>
</comment>
<evidence type="ECO:0000313" key="5">
    <source>
        <dbReference type="Proteomes" id="UP000298327"/>
    </source>
</evidence>
<feature type="transmembrane region" description="Helical" evidence="3">
    <location>
        <begin position="240"/>
        <end position="257"/>
    </location>
</feature>
<dbReference type="GO" id="GO:0016020">
    <property type="term" value="C:membrane"/>
    <property type="evidence" value="ECO:0007669"/>
    <property type="project" value="UniProtKB-SubCell"/>
</dbReference>
<keyword evidence="3" id="KW-1133">Transmembrane helix</keyword>
<feature type="transmembrane region" description="Helical" evidence="3">
    <location>
        <begin position="277"/>
        <end position="296"/>
    </location>
</feature>
<gene>
    <name evidence="4" type="ORF">EVG20_g8480</name>
</gene>
<keyword evidence="3" id="KW-0472">Membrane</keyword>
<protein>
    <recommendedName>
        <fullName evidence="6">Major facilitator superfamily (MFS) profile domain-containing protein</fullName>
    </recommendedName>
</protein>
<keyword evidence="5" id="KW-1185">Reference proteome</keyword>
<evidence type="ECO:0008006" key="6">
    <source>
        <dbReference type="Google" id="ProtNLM"/>
    </source>
</evidence>